<proteinExistence type="predicted"/>
<dbReference type="EMBL" id="LT841358">
    <property type="protein sequence ID" value="SMH72627.1"/>
    <property type="molecule type" value="Genomic_DNA"/>
</dbReference>
<name>A0A2H1FIQ7_9ARCH</name>
<accession>A0A2H1FIQ7</accession>
<reference evidence="2" key="1">
    <citation type="submission" date="2017-03" db="EMBL/GenBank/DDBJ databases">
        <authorList>
            <person name="Herbold C."/>
        </authorList>
    </citation>
    <scope>NUCLEOTIDE SEQUENCE [LARGE SCALE GENOMIC DNA]</scope>
</reference>
<gene>
    <name evidence="1" type="ORF">NCS_30467</name>
</gene>
<keyword evidence="2" id="KW-1185">Reference proteome</keyword>
<dbReference type="Proteomes" id="UP000230607">
    <property type="component" value="Chromosome 1"/>
</dbReference>
<evidence type="ECO:0000313" key="2">
    <source>
        <dbReference type="Proteomes" id="UP000230607"/>
    </source>
</evidence>
<protein>
    <submittedName>
        <fullName evidence="1">Uncharacterized protein</fullName>
    </submittedName>
</protein>
<organism evidence="1 2">
    <name type="scientific">Candidatus Nitrosotalea okcheonensis</name>
    <dbReference type="NCBI Taxonomy" id="1903276"/>
    <lineage>
        <taxon>Archaea</taxon>
        <taxon>Nitrososphaerota</taxon>
        <taxon>Nitrososphaeria</taxon>
        <taxon>Nitrosotaleales</taxon>
        <taxon>Nitrosotaleaceae</taxon>
        <taxon>Nitrosotalea</taxon>
    </lineage>
</organism>
<sequence>MGKMSLFGLGCHIVLYSIYQDVIFKNIYRYDAVNRYCTKKYGKKILVDSNR</sequence>
<dbReference type="AlphaFoldDB" id="A0A2H1FIQ7"/>
<evidence type="ECO:0000313" key="1">
    <source>
        <dbReference type="EMBL" id="SMH72627.1"/>
    </source>
</evidence>